<evidence type="ECO:0000313" key="4">
    <source>
        <dbReference type="Proteomes" id="UP000033457"/>
    </source>
</evidence>
<feature type="transmembrane region" description="Helical" evidence="1">
    <location>
        <begin position="57"/>
        <end position="90"/>
    </location>
</feature>
<evidence type="ECO:0000256" key="1">
    <source>
        <dbReference type="SAM" id="Phobius"/>
    </source>
</evidence>
<organism evidence="2 4">
    <name type="scientific">Corynebacterium kutscheri</name>
    <dbReference type="NCBI Taxonomy" id="35755"/>
    <lineage>
        <taxon>Bacteria</taxon>
        <taxon>Bacillati</taxon>
        <taxon>Actinomycetota</taxon>
        <taxon>Actinomycetes</taxon>
        <taxon>Mycobacteriales</taxon>
        <taxon>Corynebacteriaceae</taxon>
        <taxon>Corynebacterium</taxon>
    </lineage>
</organism>
<dbReference type="Proteomes" id="UP000033457">
    <property type="component" value="Chromosome"/>
</dbReference>
<gene>
    <name evidence="3" type="ORF">NCTC949_01773</name>
    <name evidence="2" type="ORF">UL82_06040</name>
</gene>
<dbReference type="STRING" id="35755.UL82_06040"/>
<keyword evidence="4" id="KW-1185">Reference proteome</keyword>
<keyword evidence="1" id="KW-1133">Transmembrane helix</keyword>
<protein>
    <submittedName>
        <fullName evidence="3">Transmembrane protein</fullName>
    </submittedName>
</protein>
<keyword evidence="1" id="KW-0472">Membrane</keyword>
<evidence type="ECO:0000313" key="3">
    <source>
        <dbReference type="EMBL" id="VEH08651.1"/>
    </source>
</evidence>
<name>A0A0F6TDZ0_9CORY</name>
<dbReference type="HOGENOM" id="CLU_1640920_0_0_11"/>
<evidence type="ECO:0000313" key="2">
    <source>
        <dbReference type="EMBL" id="AKE41374.1"/>
    </source>
</evidence>
<keyword evidence="1 3" id="KW-0812">Transmembrane</keyword>
<accession>A0A0F6TDZ0</accession>
<dbReference type="Proteomes" id="UP000271380">
    <property type="component" value="Chromosome"/>
</dbReference>
<dbReference type="EMBL" id="LR134377">
    <property type="protein sequence ID" value="VEH08651.1"/>
    <property type="molecule type" value="Genomic_DNA"/>
</dbReference>
<proteinExistence type="predicted"/>
<reference evidence="3 5" key="2">
    <citation type="submission" date="2018-12" db="EMBL/GenBank/DDBJ databases">
        <authorList>
            <consortium name="Pathogen Informatics"/>
        </authorList>
    </citation>
    <scope>NUCLEOTIDE SEQUENCE [LARGE SCALE GENOMIC DNA]</scope>
    <source>
        <strain evidence="3 5">NCTC949</strain>
    </source>
</reference>
<sequence length="161" mass="17186">MTYPNNNSSGDSPYSDNNEFPSYNSYPDPAYGAAGGYTNYANVPERKNNIATWALGVSIAALVLTITVIGIIGSWLFALLGIVLGIVAIMRARSIAKDGQPLDKPRMGLSIASLIISVIALVLTIVLFIGGAAVLSQFSDCFGLPEDQVQQCIQDRVNQMN</sequence>
<feature type="transmembrane region" description="Helical" evidence="1">
    <location>
        <begin position="111"/>
        <end position="135"/>
    </location>
</feature>
<dbReference type="EMBL" id="CP011312">
    <property type="protein sequence ID" value="AKE41374.1"/>
    <property type="molecule type" value="Genomic_DNA"/>
</dbReference>
<dbReference type="KEGG" id="cku:UL82_06040"/>
<dbReference type="AlphaFoldDB" id="A0A0F6TDZ0"/>
<evidence type="ECO:0000313" key="5">
    <source>
        <dbReference type="Proteomes" id="UP000271380"/>
    </source>
</evidence>
<dbReference type="RefSeq" id="WP_046439624.1">
    <property type="nucleotide sequence ID" value="NZ_CP011312.1"/>
</dbReference>
<reference evidence="2 4" key="1">
    <citation type="journal article" date="2015" name="Genome Announc.">
        <title>Complete Genome Sequence of Corynebacterium kutscheri DSM 20755, a Corynebacterial Type Strain with Remarkably Low G+C Content of Chromosomal DNA.</title>
        <authorList>
            <person name="Ruckert C."/>
            <person name="Albersmeier A."/>
            <person name="Winkler A."/>
            <person name="Tauch A."/>
        </authorList>
    </citation>
    <scope>NUCLEOTIDE SEQUENCE [LARGE SCALE GENOMIC DNA]</scope>
    <source>
        <strain evidence="2 4">DSM 20755</strain>
    </source>
</reference>